<dbReference type="Pfam" id="PF00583">
    <property type="entry name" value="Acetyltransf_1"/>
    <property type="match status" value="1"/>
</dbReference>
<keyword evidence="1" id="KW-0812">Transmembrane</keyword>
<proteinExistence type="predicted"/>
<comment type="caution">
    <text evidence="3">The sequence shown here is derived from an EMBL/GenBank/DDBJ whole genome shotgun (WGS) entry which is preliminary data.</text>
</comment>
<evidence type="ECO:0000313" key="3">
    <source>
        <dbReference type="EMBL" id="KAF2103529.1"/>
    </source>
</evidence>
<accession>A0A9P4ILW1</accession>
<gene>
    <name evidence="3" type="ORF">NA57DRAFT_64025</name>
</gene>
<keyword evidence="1" id="KW-1133">Transmembrane helix</keyword>
<dbReference type="Proteomes" id="UP000799772">
    <property type="component" value="Unassembled WGS sequence"/>
</dbReference>
<sequence length="238" mass="26733">MQDDESAPADPLAGIPELTTYTAEFEDDKVAGLKLVADSVAQQRQTASRILIFHPLCLALFSVVLAIVTQWIYKTRSDLARVITTWAGLIMAYLLLVRFLTKDYLIYAEDINWDWLDDDRILVTKFGEEIIGALVLGWVAGDGRGSRRKRVGRGLIRAWTVRLRYRGKGVGTGLLEEAVGIVNEKGGDGIDFAEEHANSKRVLRPFFNTAFNRRDMKAQDALDEVSRQRGTFVKRGSR</sequence>
<dbReference type="Gene3D" id="3.40.630.30">
    <property type="match status" value="1"/>
</dbReference>
<keyword evidence="1" id="KW-0472">Membrane</keyword>
<feature type="transmembrane region" description="Helical" evidence="1">
    <location>
        <begin position="79"/>
        <end position="97"/>
    </location>
</feature>
<dbReference type="GO" id="GO:0016747">
    <property type="term" value="F:acyltransferase activity, transferring groups other than amino-acyl groups"/>
    <property type="evidence" value="ECO:0007669"/>
    <property type="project" value="InterPro"/>
</dbReference>
<dbReference type="EMBL" id="ML978122">
    <property type="protein sequence ID" value="KAF2103529.1"/>
    <property type="molecule type" value="Genomic_DNA"/>
</dbReference>
<dbReference type="InterPro" id="IPR016181">
    <property type="entry name" value="Acyl_CoA_acyltransferase"/>
</dbReference>
<evidence type="ECO:0000256" key="1">
    <source>
        <dbReference type="SAM" id="Phobius"/>
    </source>
</evidence>
<organism evidence="3 4">
    <name type="scientific">Rhizodiscina lignyota</name>
    <dbReference type="NCBI Taxonomy" id="1504668"/>
    <lineage>
        <taxon>Eukaryota</taxon>
        <taxon>Fungi</taxon>
        <taxon>Dikarya</taxon>
        <taxon>Ascomycota</taxon>
        <taxon>Pezizomycotina</taxon>
        <taxon>Dothideomycetes</taxon>
        <taxon>Pleosporomycetidae</taxon>
        <taxon>Aulographales</taxon>
        <taxon>Rhizodiscinaceae</taxon>
        <taxon>Rhizodiscina</taxon>
    </lineage>
</organism>
<name>A0A9P4ILW1_9PEZI</name>
<feature type="transmembrane region" description="Helical" evidence="1">
    <location>
        <begin position="51"/>
        <end position="73"/>
    </location>
</feature>
<evidence type="ECO:0000313" key="4">
    <source>
        <dbReference type="Proteomes" id="UP000799772"/>
    </source>
</evidence>
<reference evidence="3" key="1">
    <citation type="journal article" date="2020" name="Stud. Mycol.">
        <title>101 Dothideomycetes genomes: a test case for predicting lifestyles and emergence of pathogens.</title>
        <authorList>
            <person name="Haridas S."/>
            <person name="Albert R."/>
            <person name="Binder M."/>
            <person name="Bloem J."/>
            <person name="Labutti K."/>
            <person name="Salamov A."/>
            <person name="Andreopoulos B."/>
            <person name="Baker S."/>
            <person name="Barry K."/>
            <person name="Bills G."/>
            <person name="Bluhm B."/>
            <person name="Cannon C."/>
            <person name="Castanera R."/>
            <person name="Culley D."/>
            <person name="Daum C."/>
            <person name="Ezra D."/>
            <person name="Gonzalez J."/>
            <person name="Henrissat B."/>
            <person name="Kuo A."/>
            <person name="Liang C."/>
            <person name="Lipzen A."/>
            <person name="Lutzoni F."/>
            <person name="Magnuson J."/>
            <person name="Mondo S."/>
            <person name="Nolan M."/>
            <person name="Ohm R."/>
            <person name="Pangilinan J."/>
            <person name="Park H.-J."/>
            <person name="Ramirez L."/>
            <person name="Alfaro M."/>
            <person name="Sun H."/>
            <person name="Tritt A."/>
            <person name="Yoshinaga Y."/>
            <person name="Zwiers L.-H."/>
            <person name="Turgeon B."/>
            <person name="Goodwin S."/>
            <person name="Spatafora J."/>
            <person name="Crous P."/>
            <person name="Grigoriev I."/>
        </authorList>
    </citation>
    <scope>NUCLEOTIDE SEQUENCE</scope>
    <source>
        <strain evidence="3">CBS 133067</strain>
    </source>
</reference>
<dbReference type="OrthoDB" id="5343688at2759"/>
<dbReference type="SUPFAM" id="SSF55729">
    <property type="entry name" value="Acyl-CoA N-acyltransferases (Nat)"/>
    <property type="match status" value="1"/>
</dbReference>
<dbReference type="CDD" id="cd04301">
    <property type="entry name" value="NAT_SF"/>
    <property type="match status" value="1"/>
</dbReference>
<keyword evidence="4" id="KW-1185">Reference proteome</keyword>
<dbReference type="AlphaFoldDB" id="A0A9P4ILW1"/>
<feature type="domain" description="N-acetyltransferase" evidence="2">
    <location>
        <begin position="95"/>
        <end position="197"/>
    </location>
</feature>
<dbReference type="InterPro" id="IPR000182">
    <property type="entry name" value="GNAT_dom"/>
</dbReference>
<protein>
    <recommendedName>
        <fullName evidence="2">N-acetyltransferase domain-containing protein</fullName>
    </recommendedName>
</protein>
<evidence type="ECO:0000259" key="2">
    <source>
        <dbReference type="Pfam" id="PF00583"/>
    </source>
</evidence>